<dbReference type="GO" id="GO:0051082">
    <property type="term" value="F:unfolded protein binding"/>
    <property type="evidence" value="ECO:0007669"/>
    <property type="project" value="TreeGrafter"/>
</dbReference>
<organism evidence="1 2">
    <name type="scientific">Hibiscus syriacus</name>
    <name type="common">Rose of Sharon</name>
    <dbReference type="NCBI Taxonomy" id="106335"/>
    <lineage>
        <taxon>Eukaryota</taxon>
        <taxon>Viridiplantae</taxon>
        <taxon>Streptophyta</taxon>
        <taxon>Embryophyta</taxon>
        <taxon>Tracheophyta</taxon>
        <taxon>Spermatophyta</taxon>
        <taxon>Magnoliopsida</taxon>
        <taxon>eudicotyledons</taxon>
        <taxon>Gunneridae</taxon>
        <taxon>Pentapetalae</taxon>
        <taxon>rosids</taxon>
        <taxon>malvids</taxon>
        <taxon>Malvales</taxon>
        <taxon>Malvaceae</taxon>
        <taxon>Malvoideae</taxon>
        <taxon>Hibiscus</taxon>
    </lineage>
</organism>
<reference evidence="1" key="1">
    <citation type="submission" date="2019-09" db="EMBL/GenBank/DDBJ databases">
        <title>Draft genome information of white flower Hibiscus syriacus.</title>
        <authorList>
            <person name="Kim Y.-M."/>
        </authorList>
    </citation>
    <scope>NUCLEOTIDE SEQUENCE [LARGE SCALE GENOMIC DNA]</scope>
    <source>
        <strain evidence="1">YM2019G1</strain>
    </source>
</reference>
<dbReference type="GO" id="GO:0005634">
    <property type="term" value="C:nucleus"/>
    <property type="evidence" value="ECO:0007669"/>
    <property type="project" value="TreeGrafter"/>
</dbReference>
<dbReference type="EMBL" id="VEPZ02001155">
    <property type="protein sequence ID" value="KAE8690285.1"/>
    <property type="molecule type" value="Genomic_DNA"/>
</dbReference>
<dbReference type="PANTHER" id="PTHR46775:SF2">
    <property type="entry name" value="GBF-INTERACTING PROTEIN 1-LIKE"/>
    <property type="match status" value="1"/>
</dbReference>
<proteinExistence type="predicted"/>
<name>A0A6A2ZH39_HIBSY</name>
<dbReference type="Proteomes" id="UP000436088">
    <property type="component" value="Unassembled WGS sequence"/>
</dbReference>
<dbReference type="InterPro" id="IPR044277">
    <property type="entry name" value="GIP1"/>
</dbReference>
<dbReference type="PANTHER" id="PTHR46775">
    <property type="entry name" value="FLOCCULATION PROTEIN (DUF1296)"/>
    <property type="match status" value="1"/>
</dbReference>
<protein>
    <submittedName>
        <fullName evidence="1">GBF-interacting protein 1</fullName>
    </submittedName>
</protein>
<gene>
    <name evidence="1" type="ORF">F3Y22_tig00110903pilonHSYRG00049</name>
</gene>
<dbReference type="AlphaFoldDB" id="A0A6A2ZH39"/>
<evidence type="ECO:0000313" key="1">
    <source>
        <dbReference type="EMBL" id="KAE8690285.1"/>
    </source>
</evidence>
<evidence type="ECO:0000313" key="2">
    <source>
        <dbReference type="Proteomes" id="UP000436088"/>
    </source>
</evidence>
<sequence length="331" mass="34849">MLEVQGMHLLEGRIGKWKIRHLLEVQPDVVELSATIPATSFASLIRGQEKSTANSNGSSSSSTCTTVSSVYSSASDPVAAEQVKQSKPMESTLLEVVTSEVATLTVKADPQLLADSNASKARHVTFPTHFHVSENGLTFGSFHASFGLGTKHNNATSAEITSGCPVESFLGSDEPTREPSSTLLHLGIKFPLPQFKLGTNAGNAAHFTIPSGYGPLPPPVGFNVSVPPVTPENEGSVVWMAAPGQDLSNLPVNPLYNVSSLHGQHLPFSPAQAGHGAIAGLYQSSQTLAPNVNTLLQQPQAMAAATAEATFPASGAYQQPQLTQINRNTNY</sequence>
<accession>A0A6A2ZH39</accession>
<keyword evidence="2" id="KW-1185">Reference proteome</keyword>
<comment type="caution">
    <text evidence="1">The sequence shown here is derived from an EMBL/GenBank/DDBJ whole genome shotgun (WGS) entry which is preliminary data.</text>
</comment>